<dbReference type="SUPFAM" id="SSF100950">
    <property type="entry name" value="NagB/RpiA/CoA transferase-like"/>
    <property type="match status" value="1"/>
</dbReference>
<reference evidence="3 4" key="1">
    <citation type="submission" date="2021-01" db="EMBL/GenBank/DDBJ databases">
        <title>Genome seq and assembly of Devosia sp. LEGU1.</title>
        <authorList>
            <person name="Chhetri G."/>
        </authorList>
    </citation>
    <scope>NUCLEOTIDE SEQUENCE [LARGE SCALE GENOMIC DNA]</scope>
    <source>
        <strain evidence="3 4">LEGU1</strain>
    </source>
</reference>
<dbReference type="InterPro" id="IPR006148">
    <property type="entry name" value="Glc/Gal-6P_isomerase"/>
</dbReference>
<evidence type="ECO:0000256" key="1">
    <source>
        <dbReference type="ARBA" id="ARBA00022801"/>
    </source>
</evidence>
<gene>
    <name evidence="3" type="ORF">JI748_16315</name>
</gene>
<evidence type="ECO:0000313" key="3">
    <source>
        <dbReference type="EMBL" id="QQR39265.1"/>
    </source>
</evidence>
<dbReference type="PANTHER" id="PTHR11280">
    <property type="entry name" value="GLUCOSAMINE-6-PHOSPHATE ISOMERASE"/>
    <property type="match status" value="1"/>
</dbReference>
<dbReference type="InterPro" id="IPR004547">
    <property type="entry name" value="Glucosamine6P_isomerase"/>
</dbReference>
<dbReference type="InterPro" id="IPR037171">
    <property type="entry name" value="NagB/RpiA_transferase-like"/>
</dbReference>
<evidence type="ECO:0000313" key="4">
    <source>
        <dbReference type="Proteomes" id="UP000595857"/>
    </source>
</evidence>
<protein>
    <submittedName>
        <fullName evidence="3">6-phosphogluconolactonase</fullName>
    </submittedName>
</protein>
<name>A0ABX7C9L0_9HYPH</name>
<feature type="domain" description="Glucosamine/galactosamine-6-phosphate isomerase" evidence="2">
    <location>
        <begin position="7"/>
        <end position="244"/>
    </location>
</feature>
<proteinExistence type="predicted"/>
<dbReference type="PANTHER" id="PTHR11280:SF5">
    <property type="entry name" value="GLUCOSAMINE-6-PHOSPHATE ISOMERASE"/>
    <property type="match status" value="1"/>
</dbReference>
<sequence>MTPQIFPDAESLGHHLARKLLNGIADARADGRRFLLGCPSGRSPKPVYDQMAALLAQAPQDISNLVLVMMDEYLVTAADGRPTNAPADAHFSCHRFARADIADQLNAALPAEWQLTEENIWFPDPDRADQYDARIEAAGGVDYFLLASGAGDGHVAFNPPNSPADGGSRIVTLAEQTRRDNLLTFPQFRDLSEVPLQGVSVGVGTIAKARAAGMILLGEGKREAFRRIIAASGYDEEWPATVIHLVAKPEILADQAAAQ</sequence>
<keyword evidence="4" id="KW-1185">Reference proteome</keyword>
<keyword evidence="1" id="KW-0378">Hydrolase</keyword>
<dbReference type="RefSeq" id="WP_201633126.1">
    <property type="nucleotide sequence ID" value="NZ_CP068046.1"/>
</dbReference>
<dbReference type="EMBL" id="CP068046">
    <property type="protein sequence ID" value="QQR39265.1"/>
    <property type="molecule type" value="Genomic_DNA"/>
</dbReference>
<dbReference type="Gene3D" id="3.40.50.1360">
    <property type="match status" value="1"/>
</dbReference>
<dbReference type="Proteomes" id="UP000595857">
    <property type="component" value="Chromosome"/>
</dbReference>
<evidence type="ECO:0000259" key="2">
    <source>
        <dbReference type="Pfam" id="PF01182"/>
    </source>
</evidence>
<dbReference type="Pfam" id="PF01182">
    <property type="entry name" value="Glucosamine_iso"/>
    <property type="match status" value="1"/>
</dbReference>
<accession>A0ABX7C9L0</accession>
<organism evidence="3 4">
    <name type="scientific">Devosia rhizoryzae</name>
    <dbReference type="NCBI Taxonomy" id="2774137"/>
    <lineage>
        <taxon>Bacteria</taxon>
        <taxon>Pseudomonadati</taxon>
        <taxon>Pseudomonadota</taxon>
        <taxon>Alphaproteobacteria</taxon>
        <taxon>Hyphomicrobiales</taxon>
        <taxon>Devosiaceae</taxon>
        <taxon>Devosia</taxon>
    </lineage>
</organism>